<dbReference type="EMBL" id="QUNO01000001">
    <property type="protein sequence ID" value="REH55760.1"/>
    <property type="molecule type" value="Genomic_DNA"/>
</dbReference>
<gene>
    <name evidence="1" type="ORF">BCF44_101786</name>
</gene>
<name>A0A3E0IAR4_9PSEU</name>
<keyword evidence="2" id="KW-1185">Reference proteome</keyword>
<dbReference type="SUPFAM" id="SSF140453">
    <property type="entry name" value="EsxAB dimer-like"/>
    <property type="match status" value="1"/>
</dbReference>
<organism evidence="1 2">
    <name type="scientific">Kutzneria buriramensis</name>
    <dbReference type="NCBI Taxonomy" id="1045776"/>
    <lineage>
        <taxon>Bacteria</taxon>
        <taxon>Bacillati</taxon>
        <taxon>Actinomycetota</taxon>
        <taxon>Actinomycetes</taxon>
        <taxon>Pseudonocardiales</taxon>
        <taxon>Pseudonocardiaceae</taxon>
        <taxon>Kutzneria</taxon>
    </lineage>
</organism>
<evidence type="ECO:0000313" key="1">
    <source>
        <dbReference type="EMBL" id="REH55760.1"/>
    </source>
</evidence>
<dbReference type="Gene3D" id="1.10.287.1060">
    <property type="entry name" value="ESAT-6-like"/>
    <property type="match status" value="1"/>
</dbReference>
<protein>
    <recommendedName>
        <fullName evidence="3">WXG100 family type VII secretion target</fullName>
    </recommendedName>
</protein>
<accession>A0A3E0IAR4</accession>
<dbReference type="OrthoDB" id="4247883at2"/>
<evidence type="ECO:0008006" key="3">
    <source>
        <dbReference type="Google" id="ProtNLM"/>
    </source>
</evidence>
<reference evidence="1 2" key="1">
    <citation type="submission" date="2018-08" db="EMBL/GenBank/DDBJ databases">
        <title>Genomic Encyclopedia of Archaeal and Bacterial Type Strains, Phase II (KMG-II): from individual species to whole genera.</title>
        <authorList>
            <person name="Goeker M."/>
        </authorList>
    </citation>
    <scope>NUCLEOTIDE SEQUENCE [LARGE SCALE GENOMIC DNA]</scope>
    <source>
        <strain evidence="1 2">DSM 45791</strain>
    </source>
</reference>
<dbReference type="RefSeq" id="WP_116172615.1">
    <property type="nucleotide sequence ID" value="NZ_CP144375.1"/>
</dbReference>
<proteinExistence type="predicted"/>
<evidence type="ECO:0000313" key="2">
    <source>
        <dbReference type="Proteomes" id="UP000256269"/>
    </source>
</evidence>
<dbReference type="AlphaFoldDB" id="A0A3E0IAR4"/>
<dbReference type="Proteomes" id="UP000256269">
    <property type="component" value="Unassembled WGS sequence"/>
</dbReference>
<sequence>MNTGGFSTDVERVLDRAGQLDGLSGTAQSIFTELSDALAEAGRCWGGDSVGQSFATGYLESAEATFELVKALPGQLTDVGGRLAKHAHIHRSADQVIATGTSD</sequence>
<dbReference type="InterPro" id="IPR036689">
    <property type="entry name" value="ESAT-6-like_sf"/>
</dbReference>
<comment type="caution">
    <text evidence="1">The sequence shown here is derived from an EMBL/GenBank/DDBJ whole genome shotgun (WGS) entry which is preliminary data.</text>
</comment>